<comment type="caution">
    <text evidence="1">The sequence shown here is derived from an EMBL/GenBank/DDBJ whole genome shotgun (WGS) entry which is preliminary data.</text>
</comment>
<accession>A0AC61DC59</accession>
<dbReference type="Proteomes" id="UP000224460">
    <property type="component" value="Unassembled WGS sequence"/>
</dbReference>
<reference evidence="1" key="1">
    <citation type="submission" date="2017-10" db="EMBL/GenBank/DDBJ databases">
        <title>Genome sequence of cellulolytic Lachnospiraceae bacterium XHS1971 isolated from hotspring sediment.</title>
        <authorList>
            <person name="Vasudevan G."/>
            <person name="Joshi A.J."/>
            <person name="Hivarkar S."/>
            <person name="Lanjekar V.B."/>
            <person name="Dhakephalkar P.K."/>
            <person name="Dagar S."/>
        </authorList>
    </citation>
    <scope>NUCLEOTIDE SEQUENCE</scope>
    <source>
        <strain evidence="1">XHS1971</strain>
    </source>
</reference>
<proteinExistence type="predicted"/>
<protein>
    <submittedName>
        <fullName evidence="1">MFS transporter</fullName>
    </submittedName>
</protein>
<organism evidence="1 2">
    <name type="scientific">Sporanaerobium hydrogeniformans</name>
    <dbReference type="NCBI Taxonomy" id="3072179"/>
    <lineage>
        <taxon>Bacteria</taxon>
        <taxon>Bacillati</taxon>
        <taxon>Bacillota</taxon>
        <taxon>Clostridia</taxon>
        <taxon>Lachnospirales</taxon>
        <taxon>Lachnospiraceae</taxon>
        <taxon>Sporanaerobium</taxon>
    </lineage>
</organism>
<sequence>MKNYTHTLVASFIGYITQAIINNFIPLLFLTFQSNYAIPLNKITLLVTINFGIQLLVDLLAAHYVDKIGYRTAIVGAHVFAAAGLAGLGIFPEIFAEPYIGILCAIVLYAIGGGIIEVLVSPIVEACPTNKKSAAMSLLHSFYCWGHMLVVIVSTLFFIGFGIENWRILAFVWAIIPLFNAIYFSQVPINTLHEEGESFSIKQLFSGKIFWIFVILMVCAGASEQAMSQWASAFAEVGLQVSKTVGDLAGPCLFAALMGISRVFYSRFSERMDLEHFMLGSGILCIFSYLLAVFSTHPLLGLIGCGLCGLSVGILWPGTFSLASEKCPRGGTAMFAFFALAGDFGCSAGPTVVGMVSNAMNGKLKAGLLAAIIFPILLIIGLILCKRVTDRGEV</sequence>
<gene>
    <name evidence="1" type="ORF">CS063_11320</name>
</gene>
<dbReference type="EMBL" id="PEDL01000012">
    <property type="protein sequence ID" value="PHV70251.1"/>
    <property type="molecule type" value="Genomic_DNA"/>
</dbReference>
<name>A0AC61DC59_9FIRM</name>
<evidence type="ECO:0000313" key="2">
    <source>
        <dbReference type="Proteomes" id="UP000224460"/>
    </source>
</evidence>
<keyword evidence="2" id="KW-1185">Reference proteome</keyword>
<evidence type="ECO:0000313" key="1">
    <source>
        <dbReference type="EMBL" id="PHV70251.1"/>
    </source>
</evidence>